<dbReference type="SUPFAM" id="SSF53448">
    <property type="entry name" value="Nucleotide-diphospho-sugar transferases"/>
    <property type="match status" value="1"/>
</dbReference>
<accession>A0A327W478</accession>
<dbReference type="OrthoDB" id="6717394at2"/>
<reference evidence="1 2" key="1">
    <citation type="submission" date="2018-06" db="EMBL/GenBank/DDBJ databases">
        <title>Genomic Encyclopedia of Archaeal and Bacterial Type Strains, Phase II (KMG-II): from individual species to whole genera.</title>
        <authorList>
            <person name="Goeker M."/>
        </authorList>
    </citation>
    <scope>NUCLEOTIDE SEQUENCE [LARGE SCALE GENOMIC DNA]</scope>
    <source>
        <strain evidence="1 2">DSM 29821</strain>
    </source>
</reference>
<dbReference type="PANTHER" id="PTHR40743">
    <property type="entry name" value="NUCLEOTIDE-DIPHOSPHO-SUGAR TRANSFERASE CONTAINING PROTEIN"/>
    <property type="match status" value="1"/>
</dbReference>
<keyword evidence="1" id="KW-0808">Transferase</keyword>
<evidence type="ECO:0000313" key="2">
    <source>
        <dbReference type="Proteomes" id="UP000249819"/>
    </source>
</evidence>
<protein>
    <submittedName>
        <fullName evidence="1">Glycosyltransferase involved in cell wall biosynthesis</fullName>
    </submittedName>
</protein>
<sequence>MSYRLSFCTVCMNRAEHLKITLPQNIADNLAYGNIEFVLLNYNSSDDLHEWVFSSLGEYLEKGILKYYHTDSPEYFQMSHSKNMAFRLAHGDILCGIDADNFTGKGFAAYVNEQYSRNSNIFMIPPPIGPEKKRWDVQGRVCVYRDDFYTLRGYDERVKEYGYEDQDFKRRLQALGREKSVIRDEAFLQAIRHDDKMRISGGLAEKKLKQLFICHGDLPEIIYLQENNNFEKVQVDPALLTYDGKELLKTPIRRMYCGSYEKSGDQYILYKKNNEKWLSLSILQNGHLRTQDEREFAPIPRGQLSETFLLQRAIYLGKRIYESNKTHGNRVNPDGFGQGFVFTADPQQTITLD</sequence>
<dbReference type="Proteomes" id="UP000249819">
    <property type="component" value="Unassembled WGS sequence"/>
</dbReference>
<dbReference type="PANTHER" id="PTHR40743:SF1">
    <property type="entry name" value="POSSIBLE GLYCOSYLTRANSFERASE"/>
    <property type="match status" value="1"/>
</dbReference>
<dbReference type="GO" id="GO:0016740">
    <property type="term" value="F:transferase activity"/>
    <property type="evidence" value="ECO:0007669"/>
    <property type="project" value="UniProtKB-KW"/>
</dbReference>
<organism evidence="1 2">
    <name type="scientific">Chitinophaga dinghuensis</name>
    <dbReference type="NCBI Taxonomy" id="1539050"/>
    <lineage>
        <taxon>Bacteria</taxon>
        <taxon>Pseudomonadati</taxon>
        <taxon>Bacteroidota</taxon>
        <taxon>Chitinophagia</taxon>
        <taxon>Chitinophagales</taxon>
        <taxon>Chitinophagaceae</taxon>
        <taxon>Chitinophaga</taxon>
    </lineage>
</organism>
<keyword evidence="2" id="KW-1185">Reference proteome</keyword>
<dbReference type="Gene3D" id="3.90.550.10">
    <property type="entry name" value="Spore Coat Polysaccharide Biosynthesis Protein SpsA, Chain A"/>
    <property type="match status" value="1"/>
</dbReference>
<gene>
    <name evidence="1" type="ORF">CLV59_10218</name>
</gene>
<dbReference type="RefSeq" id="WP_146616131.1">
    <property type="nucleotide sequence ID" value="NZ_QLMA01000002.1"/>
</dbReference>
<name>A0A327W478_9BACT</name>
<evidence type="ECO:0000313" key="1">
    <source>
        <dbReference type="EMBL" id="RAJ85319.1"/>
    </source>
</evidence>
<dbReference type="AlphaFoldDB" id="A0A327W478"/>
<dbReference type="CDD" id="cd00761">
    <property type="entry name" value="Glyco_tranf_GTA_type"/>
    <property type="match status" value="1"/>
</dbReference>
<proteinExistence type="predicted"/>
<dbReference type="InterPro" id="IPR029044">
    <property type="entry name" value="Nucleotide-diphossugar_trans"/>
</dbReference>
<comment type="caution">
    <text evidence="1">The sequence shown here is derived from an EMBL/GenBank/DDBJ whole genome shotgun (WGS) entry which is preliminary data.</text>
</comment>
<dbReference type="EMBL" id="QLMA01000002">
    <property type="protein sequence ID" value="RAJ85319.1"/>
    <property type="molecule type" value="Genomic_DNA"/>
</dbReference>